<proteinExistence type="predicted"/>
<keyword evidence="2" id="KW-0472">Membrane</keyword>
<dbReference type="PANTHER" id="PTHR41282:SF1">
    <property type="entry name" value="CONSERVED TRANSMEMBRANE PROTEIN-RELATED"/>
    <property type="match status" value="1"/>
</dbReference>
<feature type="transmembrane region" description="Helical" evidence="2">
    <location>
        <begin position="188"/>
        <end position="212"/>
    </location>
</feature>
<accession>A0A918YV03</accession>
<dbReference type="RefSeq" id="WP_190215583.1">
    <property type="nucleotide sequence ID" value="NZ_BNBO01000084.1"/>
</dbReference>
<name>A0A918YV03_9ACTN</name>
<dbReference type="Proteomes" id="UP000617734">
    <property type="component" value="Unassembled WGS sequence"/>
</dbReference>
<evidence type="ECO:0000313" key="3">
    <source>
        <dbReference type="EMBL" id="GHE25502.1"/>
    </source>
</evidence>
<reference evidence="3" key="2">
    <citation type="submission" date="2020-09" db="EMBL/GenBank/DDBJ databases">
        <authorList>
            <person name="Sun Q."/>
            <person name="Ohkuma M."/>
        </authorList>
    </citation>
    <scope>NUCLEOTIDE SEQUENCE</scope>
    <source>
        <strain evidence="3">JCM 4646</strain>
    </source>
</reference>
<protein>
    <submittedName>
        <fullName evidence="3">Membrane protein</fullName>
    </submittedName>
</protein>
<dbReference type="EMBL" id="BNBO01000084">
    <property type="protein sequence ID" value="GHE25502.1"/>
    <property type="molecule type" value="Genomic_DNA"/>
</dbReference>
<dbReference type="InterPro" id="IPR010539">
    <property type="entry name" value="BaxI_1-like"/>
</dbReference>
<dbReference type="Pfam" id="PF12811">
    <property type="entry name" value="BaxI_1"/>
    <property type="match status" value="1"/>
</dbReference>
<feature type="transmembrane region" description="Helical" evidence="2">
    <location>
        <begin position="224"/>
        <end position="242"/>
    </location>
</feature>
<organism evidence="3 4">
    <name type="scientific">Kitasatospora indigofera</name>
    <dbReference type="NCBI Taxonomy" id="67307"/>
    <lineage>
        <taxon>Bacteria</taxon>
        <taxon>Bacillati</taxon>
        <taxon>Actinomycetota</taxon>
        <taxon>Actinomycetes</taxon>
        <taxon>Kitasatosporales</taxon>
        <taxon>Streptomycetaceae</taxon>
        <taxon>Kitasatospora</taxon>
    </lineage>
</organism>
<keyword evidence="2" id="KW-0812">Transmembrane</keyword>
<comment type="caution">
    <text evidence="3">The sequence shown here is derived from an EMBL/GenBank/DDBJ whole genome shotgun (WGS) entry which is preliminary data.</text>
</comment>
<gene>
    <name evidence="3" type="ORF">GCM10018781_77030</name>
</gene>
<feature type="transmembrane region" description="Helical" evidence="2">
    <location>
        <begin position="98"/>
        <end position="118"/>
    </location>
</feature>
<feature type="transmembrane region" description="Helical" evidence="2">
    <location>
        <begin position="153"/>
        <end position="176"/>
    </location>
</feature>
<evidence type="ECO:0000313" key="4">
    <source>
        <dbReference type="Proteomes" id="UP000617734"/>
    </source>
</evidence>
<evidence type="ECO:0000256" key="1">
    <source>
        <dbReference type="SAM" id="MobiDB-lite"/>
    </source>
</evidence>
<keyword evidence="2" id="KW-1133">Transmembrane helix</keyword>
<dbReference type="PANTHER" id="PTHR41282">
    <property type="entry name" value="CONSERVED TRANSMEMBRANE PROTEIN-RELATED"/>
    <property type="match status" value="1"/>
</dbReference>
<keyword evidence="4" id="KW-1185">Reference proteome</keyword>
<dbReference type="AlphaFoldDB" id="A0A918YV03"/>
<feature type="region of interest" description="Disordered" evidence="1">
    <location>
        <begin position="1"/>
        <end position="48"/>
    </location>
</feature>
<evidence type="ECO:0000256" key="2">
    <source>
        <dbReference type="SAM" id="Phobius"/>
    </source>
</evidence>
<reference evidence="3" key="1">
    <citation type="journal article" date="2014" name="Int. J. Syst. Evol. Microbiol.">
        <title>Complete genome sequence of Corynebacterium casei LMG S-19264T (=DSM 44701T), isolated from a smear-ripened cheese.</title>
        <authorList>
            <consortium name="US DOE Joint Genome Institute (JGI-PGF)"/>
            <person name="Walter F."/>
            <person name="Albersmeier A."/>
            <person name="Kalinowski J."/>
            <person name="Ruckert C."/>
        </authorList>
    </citation>
    <scope>NUCLEOTIDE SEQUENCE</scope>
    <source>
        <strain evidence="3">JCM 4646</strain>
    </source>
</reference>
<feature type="transmembrane region" description="Helical" evidence="2">
    <location>
        <begin position="130"/>
        <end position="147"/>
    </location>
</feature>
<sequence length="289" mass="29680">MRSSNPVFARRGFRRQEATEGAAVRQPEPVGATVGAGPQGPAPAGPPAFGSAPNLVGMTFTKHRAMTIDDVTVRTGATLGILVLAAVLSWVLLPVDPAGVGTSYAVGAGAALVAFLLAMVQTFRSRPAPALILGYAALEGVFLGTFSEATSTFIAPGVVVQAVLGTMAVFAGVLIAYRLRWIRVTRRFAGFATAAATGLLLLLAADLLFSAFGADSLGFGSGGPGVAFGVAGVLIGAAFLALDFRQVEDGIAQGAPPEDAWFAAFGLTTTLVWIYLEVLQVLTILRGED</sequence>
<dbReference type="PIRSF" id="PIRSF009160">
    <property type="entry name" value="UCP009160"/>
    <property type="match status" value="1"/>
</dbReference>
<feature type="transmembrane region" description="Helical" evidence="2">
    <location>
        <begin position="262"/>
        <end position="285"/>
    </location>
</feature>
<dbReference type="GeneID" id="95357923"/>
<feature type="transmembrane region" description="Helical" evidence="2">
    <location>
        <begin position="71"/>
        <end position="92"/>
    </location>
</feature>